<proteinExistence type="predicted"/>
<evidence type="ECO:0000313" key="4">
    <source>
        <dbReference type="Proteomes" id="UP000275401"/>
    </source>
</evidence>
<dbReference type="Proteomes" id="UP000275401">
    <property type="component" value="Unassembled WGS sequence"/>
</dbReference>
<feature type="compositionally biased region" description="Pro residues" evidence="1">
    <location>
        <begin position="109"/>
        <end position="120"/>
    </location>
</feature>
<dbReference type="Pfam" id="PF15644">
    <property type="entry name" value="Gln_amidase"/>
    <property type="match status" value="1"/>
</dbReference>
<evidence type="ECO:0000256" key="1">
    <source>
        <dbReference type="SAM" id="MobiDB-lite"/>
    </source>
</evidence>
<comment type="caution">
    <text evidence="3">The sequence shown here is derived from an EMBL/GenBank/DDBJ whole genome shotgun (WGS) entry which is preliminary data.</text>
</comment>
<sequence>MGLQLDASHFAGGVIKGSAGVLNFGRSLNPTDPYNLTHPAEYRTGLNNTAAGVVRMANDPVGTVKNAWNGFKQDPAEGFGRLAPELLGTRGLGAAKSALTAGKAARAVPKPPMPKPPPPKDWSHLARATPESPEREIHAGSVQPHEAKAFIDDQYPWLKDVNNTGHPGYTNNCSHNVVAVDRRLDGHEVSAAPKQAGDHIPPHELGLHDRPKGDAALVVPKSAAEPFGLPNSSPWEWFDAWNRAEGDSEGALQPPPPPRPGPAAWLPATLRELGRPISASEHLGWDSLLTELSAMPVGARALIWVRRIDAKGRETVGLVLTALRTGSGSAIIDGSEHPVTDLNALAAWSLHLIRYR</sequence>
<reference evidence="3 4" key="1">
    <citation type="submission" date="2018-11" db="EMBL/GenBank/DDBJ databases">
        <title>The Potential of Streptomyces as Biocontrol Agents against the Tomato grey mould, Botrytis cinerea (Gray mold) Frontiers in Microbiology.</title>
        <authorList>
            <person name="Li D."/>
        </authorList>
    </citation>
    <scope>NUCLEOTIDE SEQUENCE [LARGE SCALE GENOMIC DNA]</scope>
    <source>
        <strain evidence="3 4">NEAU-LD23</strain>
    </source>
</reference>
<dbReference type="EMBL" id="RIBZ01000084">
    <property type="protein sequence ID" value="RNG34211.1"/>
    <property type="molecule type" value="Genomic_DNA"/>
</dbReference>
<organism evidence="3 4">
    <name type="scientific">Streptomyces botrytidirepellens</name>
    <dbReference type="NCBI Taxonomy" id="2486417"/>
    <lineage>
        <taxon>Bacteria</taxon>
        <taxon>Bacillati</taxon>
        <taxon>Actinomycetota</taxon>
        <taxon>Actinomycetes</taxon>
        <taxon>Kitasatosporales</taxon>
        <taxon>Streptomycetaceae</taxon>
        <taxon>Streptomyces</taxon>
    </lineage>
</organism>
<keyword evidence="4" id="KW-1185">Reference proteome</keyword>
<feature type="region of interest" description="Disordered" evidence="1">
    <location>
        <begin position="102"/>
        <end position="123"/>
    </location>
</feature>
<gene>
    <name evidence="3" type="ORF">EEJ42_06150</name>
</gene>
<name>A0A3M8WZR7_9ACTN</name>
<evidence type="ECO:0000259" key="2">
    <source>
        <dbReference type="Pfam" id="PF15644"/>
    </source>
</evidence>
<accession>A0A3M8WZR7</accession>
<feature type="domain" description="Tox-PL" evidence="2">
    <location>
        <begin position="171"/>
        <end position="311"/>
    </location>
</feature>
<dbReference type="AlphaFoldDB" id="A0A3M8WZR7"/>
<protein>
    <recommendedName>
        <fullName evidence="2">Tox-PL domain-containing protein</fullName>
    </recommendedName>
</protein>
<evidence type="ECO:0000313" key="3">
    <source>
        <dbReference type="EMBL" id="RNG34211.1"/>
    </source>
</evidence>
<dbReference type="InterPro" id="IPR028908">
    <property type="entry name" value="Tox-PL_dom"/>
</dbReference>